<dbReference type="Gene3D" id="3.50.50.60">
    <property type="entry name" value="FAD/NAD(P)-binding domain"/>
    <property type="match status" value="1"/>
</dbReference>
<reference evidence="3 4" key="1">
    <citation type="journal article" date="2022" name="Nat. Ecol. Evol.">
        <title>A masculinizing supergene underlies an exaggerated male reproductive morph in a spider.</title>
        <authorList>
            <person name="Hendrickx F."/>
            <person name="De Corte Z."/>
            <person name="Sonet G."/>
            <person name="Van Belleghem S.M."/>
            <person name="Kostlbacher S."/>
            <person name="Vangestel C."/>
        </authorList>
    </citation>
    <scope>NUCLEOTIDE SEQUENCE [LARGE SCALE GENOMIC DNA]</scope>
    <source>
        <strain evidence="3">W744_W776</strain>
    </source>
</reference>
<feature type="domain" description="Glucose-methanol-choline oxidoreductase C-terminal" evidence="2">
    <location>
        <begin position="2"/>
        <end position="111"/>
    </location>
</feature>
<organism evidence="3 4">
    <name type="scientific">Oedothorax gibbosus</name>
    <dbReference type="NCBI Taxonomy" id="931172"/>
    <lineage>
        <taxon>Eukaryota</taxon>
        <taxon>Metazoa</taxon>
        <taxon>Ecdysozoa</taxon>
        <taxon>Arthropoda</taxon>
        <taxon>Chelicerata</taxon>
        <taxon>Arachnida</taxon>
        <taxon>Araneae</taxon>
        <taxon>Araneomorphae</taxon>
        <taxon>Entelegynae</taxon>
        <taxon>Araneoidea</taxon>
        <taxon>Linyphiidae</taxon>
        <taxon>Erigoninae</taxon>
        <taxon>Oedothorax</taxon>
    </lineage>
</organism>
<dbReference type="InterPro" id="IPR007867">
    <property type="entry name" value="GMC_OxRtase_C"/>
</dbReference>
<comment type="similarity">
    <text evidence="1">Belongs to the GMC oxidoreductase family.</text>
</comment>
<comment type="caution">
    <text evidence="3">The sequence shown here is derived from an EMBL/GenBank/DDBJ whole genome shotgun (WGS) entry which is preliminary data.</text>
</comment>
<evidence type="ECO:0000313" key="4">
    <source>
        <dbReference type="Proteomes" id="UP000827092"/>
    </source>
</evidence>
<dbReference type="Proteomes" id="UP000827092">
    <property type="component" value="Unassembled WGS sequence"/>
</dbReference>
<dbReference type="PANTHER" id="PTHR11552">
    <property type="entry name" value="GLUCOSE-METHANOL-CHOLINE GMC OXIDOREDUCTASE"/>
    <property type="match status" value="1"/>
</dbReference>
<sequence length="153" mass="16890">MTEMINAIKTCLKIGNSDTMRRRVGARRLSAIVPGCETLTGDQYLECMARTKVVRTNHQVGTARMGDPNNPYTVVDSLLKVKGMENLRVVDACVMPTVPFGNTNILTIMVAEKASDIIKSTINCFTQNPFISQNKLPSSPYYQKPPLSPNVIL</sequence>
<name>A0AAV6V238_9ARAC</name>
<dbReference type="PANTHER" id="PTHR11552:SF227">
    <property type="entry name" value="GLUCOSE DEHYDROGENASE [FAD, QUINONE]-LIKE PROTEIN"/>
    <property type="match status" value="1"/>
</dbReference>
<proteinExistence type="inferred from homology"/>
<dbReference type="GO" id="GO:0016614">
    <property type="term" value="F:oxidoreductase activity, acting on CH-OH group of donors"/>
    <property type="evidence" value="ECO:0007669"/>
    <property type="project" value="InterPro"/>
</dbReference>
<dbReference type="GO" id="GO:0050660">
    <property type="term" value="F:flavin adenine dinucleotide binding"/>
    <property type="evidence" value="ECO:0007669"/>
    <property type="project" value="InterPro"/>
</dbReference>
<evidence type="ECO:0000256" key="1">
    <source>
        <dbReference type="ARBA" id="ARBA00010790"/>
    </source>
</evidence>
<keyword evidence="4" id="KW-1185">Reference proteome</keyword>
<accession>A0AAV6V238</accession>
<dbReference type="InterPro" id="IPR012132">
    <property type="entry name" value="GMC_OxRdtase"/>
</dbReference>
<protein>
    <recommendedName>
        <fullName evidence="2">Glucose-methanol-choline oxidoreductase C-terminal domain-containing protein</fullName>
    </recommendedName>
</protein>
<dbReference type="EMBL" id="JAFNEN010000172">
    <property type="protein sequence ID" value="KAG8190857.1"/>
    <property type="molecule type" value="Genomic_DNA"/>
</dbReference>
<dbReference type="Gene3D" id="3.30.560.10">
    <property type="entry name" value="Glucose Oxidase, domain 3"/>
    <property type="match status" value="1"/>
</dbReference>
<dbReference type="AlphaFoldDB" id="A0AAV6V238"/>
<dbReference type="InterPro" id="IPR036188">
    <property type="entry name" value="FAD/NAD-bd_sf"/>
</dbReference>
<dbReference type="SUPFAM" id="SSF51905">
    <property type="entry name" value="FAD/NAD(P)-binding domain"/>
    <property type="match status" value="1"/>
</dbReference>
<evidence type="ECO:0000313" key="3">
    <source>
        <dbReference type="EMBL" id="KAG8190857.1"/>
    </source>
</evidence>
<dbReference type="Pfam" id="PF05199">
    <property type="entry name" value="GMC_oxred_C"/>
    <property type="match status" value="1"/>
</dbReference>
<dbReference type="SUPFAM" id="SSF54373">
    <property type="entry name" value="FAD-linked reductases, C-terminal domain"/>
    <property type="match status" value="1"/>
</dbReference>
<gene>
    <name evidence="3" type="ORF">JTE90_010283</name>
</gene>
<evidence type="ECO:0000259" key="2">
    <source>
        <dbReference type="Pfam" id="PF05199"/>
    </source>
</evidence>